<accession>A0ABS6TDQ5</accession>
<dbReference type="EMBL" id="JAHUZB010000003">
    <property type="protein sequence ID" value="MBV7391033.1"/>
    <property type="molecule type" value="Genomic_DNA"/>
</dbReference>
<evidence type="ECO:0000313" key="3">
    <source>
        <dbReference type="Proteomes" id="UP000774130"/>
    </source>
</evidence>
<evidence type="ECO:0000313" key="2">
    <source>
        <dbReference type="EMBL" id="MBV7391033.1"/>
    </source>
</evidence>
<evidence type="ECO:0000256" key="1">
    <source>
        <dbReference type="SAM" id="MobiDB-lite"/>
    </source>
</evidence>
<proteinExistence type="predicted"/>
<reference evidence="2 3" key="1">
    <citation type="submission" date="2021-06" db="EMBL/GenBank/DDBJ databases">
        <title>Enterococcus alishanensis sp. nov., a novel lactic acid bacterium isolated from fresh coffee beans.</title>
        <authorList>
            <person name="Chen Y.-S."/>
        </authorList>
    </citation>
    <scope>NUCLEOTIDE SEQUENCE [LARGE SCALE GENOMIC DNA]</scope>
    <source>
        <strain evidence="2 3">ALS3</strain>
    </source>
</reference>
<dbReference type="RefSeq" id="WP_218326061.1">
    <property type="nucleotide sequence ID" value="NZ_JAHUZB010000003.1"/>
</dbReference>
<name>A0ABS6TDQ5_9ENTE</name>
<protein>
    <submittedName>
        <fullName evidence="2">Uncharacterized protein</fullName>
    </submittedName>
</protein>
<dbReference type="Proteomes" id="UP000774130">
    <property type="component" value="Unassembled WGS sequence"/>
</dbReference>
<feature type="compositionally biased region" description="Basic and acidic residues" evidence="1">
    <location>
        <begin position="1"/>
        <end position="27"/>
    </location>
</feature>
<keyword evidence="3" id="KW-1185">Reference proteome</keyword>
<sequence>MREYKTSEAQRRASKKYQEKANKDPEKRVHRTYLASRRTAKSFIRTKATREDLTELEKMIAERYELLNKIDIAAEKM</sequence>
<feature type="region of interest" description="Disordered" evidence="1">
    <location>
        <begin position="1"/>
        <end position="29"/>
    </location>
</feature>
<gene>
    <name evidence="2" type="ORF">KUA55_10090</name>
</gene>
<organism evidence="2 3">
    <name type="scientific">Enterococcus alishanensis</name>
    <dbReference type="NCBI Taxonomy" id="1303817"/>
    <lineage>
        <taxon>Bacteria</taxon>
        <taxon>Bacillati</taxon>
        <taxon>Bacillota</taxon>
        <taxon>Bacilli</taxon>
        <taxon>Lactobacillales</taxon>
        <taxon>Enterococcaceae</taxon>
        <taxon>Enterococcus</taxon>
    </lineage>
</organism>
<comment type="caution">
    <text evidence="2">The sequence shown here is derived from an EMBL/GenBank/DDBJ whole genome shotgun (WGS) entry which is preliminary data.</text>
</comment>